<sequence>MHSQGFFSICCEPAMSSCSDATTIEKLPDKVLQEIFSYLSPYQVLLVGQVCRRWKSIANSPSLWQYVSFRPNYGGIQVESLDHIITRLCIYESLPLKPLAVLNYIC</sequence>
<dbReference type="GO" id="GO:0031398">
    <property type="term" value="P:positive regulation of protein ubiquitination"/>
    <property type="evidence" value="ECO:0007669"/>
    <property type="project" value="TreeGrafter"/>
</dbReference>
<keyword evidence="2" id="KW-1185">Reference proteome</keyword>
<evidence type="ECO:0000259" key="1">
    <source>
        <dbReference type="PROSITE" id="PS50181"/>
    </source>
</evidence>
<dbReference type="InterPro" id="IPR001810">
    <property type="entry name" value="F-box_dom"/>
</dbReference>
<dbReference type="InterPro" id="IPR036047">
    <property type="entry name" value="F-box-like_dom_sf"/>
</dbReference>
<reference evidence="3" key="1">
    <citation type="submission" date="2022-11" db="UniProtKB">
        <authorList>
            <consortium name="WormBaseParasite"/>
        </authorList>
    </citation>
    <scope>IDENTIFICATION</scope>
</reference>
<evidence type="ECO:0000313" key="2">
    <source>
        <dbReference type="Proteomes" id="UP000887564"/>
    </source>
</evidence>
<protein>
    <submittedName>
        <fullName evidence="3">F-box domain-containing protein</fullName>
    </submittedName>
</protein>
<dbReference type="SUPFAM" id="SSF81383">
    <property type="entry name" value="F-box domain"/>
    <property type="match status" value="1"/>
</dbReference>
<organism evidence="2 3">
    <name type="scientific">Parascaris equorum</name>
    <name type="common">Equine roundworm</name>
    <dbReference type="NCBI Taxonomy" id="6256"/>
    <lineage>
        <taxon>Eukaryota</taxon>
        <taxon>Metazoa</taxon>
        <taxon>Ecdysozoa</taxon>
        <taxon>Nematoda</taxon>
        <taxon>Chromadorea</taxon>
        <taxon>Rhabditida</taxon>
        <taxon>Spirurina</taxon>
        <taxon>Ascaridomorpha</taxon>
        <taxon>Ascaridoidea</taxon>
        <taxon>Ascarididae</taxon>
        <taxon>Parascaris</taxon>
    </lineage>
</organism>
<name>A0A914RU36_PAREQ</name>
<feature type="domain" description="F-box" evidence="1">
    <location>
        <begin position="21"/>
        <end position="67"/>
    </location>
</feature>
<dbReference type="PROSITE" id="PS50181">
    <property type="entry name" value="FBOX"/>
    <property type="match status" value="1"/>
</dbReference>
<dbReference type="AlphaFoldDB" id="A0A914RU36"/>
<dbReference type="Gene3D" id="1.20.1280.50">
    <property type="match status" value="1"/>
</dbReference>
<dbReference type="WBParaSite" id="PEQ_0000978701-mRNA-1">
    <property type="protein sequence ID" value="PEQ_0000978701-mRNA-1"/>
    <property type="gene ID" value="PEQ_0000978701"/>
</dbReference>
<dbReference type="Proteomes" id="UP000887564">
    <property type="component" value="Unplaced"/>
</dbReference>
<dbReference type="SMART" id="SM00256">
    <property type="entry name" value="FBOX"/>
    <property type="match status" value="1"/>
</dbReference>
<proteinExistence type="predicted"/>
<dbReference type="PANTHER" id="PTHR20933">
    <property type="entry name" value="F-BOX ONLY PROTEIN 33"/>
    <property type="match status" value="1"/>
</dbReference>
<dbReference type="PANTHER" id="PTHR20933:SF4">
    <property type="entry name" value="F-BOX INVOLVED IN POLYQ PATHOGENESIS, ISOFORM A"/>
    <property type="match status" value="1"/>
</dbReference>
<dbReference type="Pfam" id="PF12937">
    <property type="entry name" value="F-box-like"/>
    <property type="match status" value="1"/>
</dbReference>
<accession>A0A914RU36</accession>
<evidence type="ECO:0000313" key="3">
    <source>
        <dbReference type="WBParaSite" id="PEQ_0000978701-mRNA-1"/>
    </source>
</evidence>